<proteinExistence type="predicted"/>
<comment type="caution">
    <text evidence="2">The sequence shown here is derived from an EMBL/GenBank/DDBJ whole genome shotgun (WGS) entry which is preliminary data.</text>
</comment>
<evidence type="ECO:0000313" key="2">
    <source>
        <dbReference type="EMBL" id="KAI1892049.1"/>
    </source>
</evidence>
<sequence>MCFDRKTQPNSNEIIKNRNAGEPGGDWTNRKRHNCNSQREAAVTEGRQGLHRLNAFRIPDENISGVYSSRQ</sequence>
<dbReference type="AlphaFoldDB" id="A0A8T3D329"/>
<evidence type="ECO:0000256" key="1">
    <source>
        <dbReference type="SAM" id="MobiDB-lite"/>
    </source>
</evidence>
<accession>A0A8T3D329</accession>
<reference evidence="2" key="1">
    <citation type="submission" date="2021-01" db="EMBL/GenBank/DDBJ databases">
        <authorList>
            <person name="Zahm M."/>
            <person name="Roques C."/>
            <person name="Cabau C."/>
            <person name="Klopp C."/>
            <person name="Donnadieu C."/>
            <person name="Jouanno E."/>
            <person name="Lampietro C."/>
            <person name="Louis A."/>
            <person name="Herpin A."/>
            <person name="Echchiki A."/>
            <person name="Berthelot C."/>
            <person name="Parey E."/>
            <person name="Roest-Crollius H."/>
            <person name="Braasch I."/>
            <person name="Postlethwait J."/>
            <person name="Bobe J."/>
            <person name="Montfort J."/>
            <person name="Bouchez O."/>
            <person name="Begum T."/>
            <person name="Mejri S."/>
            <person name="Adams A."/>
            <person name="Chen W.-J."/>
            <person name="Guiguen Y."/>
        </authorList>
    </citation>
    <scope>NUCLEOTIDE SEQUENCE</scope>
    <source>
        <tissue evidence="2">Blood</tissue>
    </source>
</reference>
<protein>
    <submittedName>
        <fullName evidence="2">Uncharacterized protein</fullName>
    </submittedName>
</protein>
<organism evidence="2 3">
    <name type="scientific">Albula goreensis</name>
    <dbReference type="NCBI Taxonomy" id="1534307"/>
    <lineage>
        <taxon>Eukaryota</taxon>
        <taxon>Metazoa</taxon>
        <taxon>Chordata</taxon>
        <taxon>Craniata</taxon>
        <taxon>Vertebrata</taxon>
        <taxon>Euteleostomi</taxon>
        <taxon>Actinopterygii</taxon>
        <taxon>Neopterygii</taxon>
        <taxon>Teleostei</taxon>
        <taxon>Albuliformes</taxon>
        <taxon>Albulidae</taxon>
        <taxon>Albula</taxon>
    </lineage>
</organism>
<dbReference type="Proteomes" id="UP000829720">
    <property type="component" value="Unassembled WGS sequence"/>
</dbReference>
<evidence type="ECO:0000313" key="3">
    <source>
        <dbReference type="Proteomes" id="UP000829720"/>
    </source>
</evidence>
<feature type="region of interest" description="Disordered" evidence="1">
    <location>
        <begin position="1"/>
        <end position="32"/>
    </location>
</feature>
<keyword evidence="3" id="KW-1185">Reference proteome</keyword>
<dbReference type="EMBL" id="JAERUA010000013">
    <property type="protein sequence ID" value="KAI1892049.1"/>
    <property type="molecule type" value="Genomic_DNA"/>
</dbReference>
<name>A0A8T3D329_9TELE</name>
<gene>
    <name evidence="2" type="ORF">AGOR_G00149980</name>
</gene>